<dbReference type="InterPro" id="IPR019620">
    <property type="entry name" value="Metal-bd_prot_put"/>
</dbReference>
<evidence type="ECO:0000313" key="2">
    <source>
        <dbReference type="EMBL" id="VFK71501.1"/>
    </source>
</evidence>
<accession>A0A451AH11</accession>
<dbReference type="NCBIfam" id="TIGR03853">
    <property type="entry name" value="matur_matur"/>
    <property type="match status" value="1"/>
</dbReference>
<protein>
    <submittedName>
        <fullName evidence="1">Probable metal-binding protein</fullName>
    </submittedName>
</protein>
<dbReference type="AlphaFoldDB" id="A0A451AH11"/>
<gene>
    <name evidence="1" type="ORF">BECKUNK1418G_GA0071005_106112</name>
    <name evidence="2" type="ORF">BECKUNK1418H_GA0071006_106913</name>
</gene>
<dbReference type="EMBL" id="CAADGD010000069">
    <property type="protein sequence ID" value="VFK71501.1"/>
    <property type="molecule type" value="Genomic_DNA"/>
</dbReference>
<dbReference type="EMBL" id="CAADFZ010000061">
    <property type="protein sequence ID" value="VFK65326.1"/>
    <property type="molecule type" value="Genomic_DNA"/>
</dbReference>
<organism evidence="1">
    <name type="scientific">Candidatus Kentrum sp. UNK</name>
    <dbReference type="NCBI Taxonomy" id="2126344"/>
    <lineage>
        <taxon>Bacteria</taxon>
        <taxon>Pseudomonadati</taxon>
        <taxon>Pseudomonadota</taxon>
        <taxon>Gammaproteobacteria</taxon>
        <taxon>Candidatus Kentrum</taxon>
    </lineage>
</organism>
<proteinExistence type="predicted"/>
<reference evidence="1" key="1">
    <citation type="submission" date="2019-02" db="EMBL/GenBank/DDBJ databases">
        <authorList>
            <person name="Gruber-Vodicka R. H."/>
            <person name="Seah K. B. B."/>
        </authorList>
    </citation>
    <scope>NUCLEOTIDE SEQUENCE</scope>
    <source>
        <strain evidence="2">BECK_BY19</strain>
        <strain evidence="1">BECK_BY8</strain>
    </source>
</reference>
<evidence type="ECO:0000313" key="1">
    <source>
        <dbReference type="EMBL" id="VFK65326.1"/>
    </source>
</evidence>
<name>A0A451AH11_9GAMM</name>
<dbReference type="Pfam" id="PF10678">
    <property type="entry name" value="DUF2492"/>
    <property type="match status" value="1"/>
</dbReference>
<sequence>MTNSIHGHEVLRMIINSGKPFTRQSLQFAIIERFGADARFFTCSAEGMTASELITFLDARGKFLSLGDGFTTAPEKICSH</sequence>